<comment type="similarity">
    <text evidence="3 11">Belongs to the MICOS complex subunit Mic12 family.</text>
</comment>
<dbReference type="Proteomes" id="UP000028545">
    <property type="component" value="Unassembled WGS sequence"/>
</dbReference>
<dbReference type="GO" id="GO:0061617">
    <property type="term" value="C:MICOS complex"/>
    <property type="evidence" value="ECO:0007669"/>
    <property type="project" value="UniProtKB-UniRule"/>
</dbReference>
<evidence type="ECO:0000256" key="5">
    <source>
        <dbReference type="ARBA" id="ARBA00022692"/>
    </source>
</evidence>
<dbReference type="OMA" id="DRWNTEV"/>
<sequence>MGFTTGFAGGLTLTLAVAYLSSVAHQNAREQQSSLLQQQARVLDAALDRPPVPLRPTRAELAAAARANFVDSAKDRWNSDLEGAVKWLQSADWGRAREKLEDKIFGAPEVDESVEKAKAGVLERAAEAKKALADAVENGISKGKDVVDEIKNATGNAVKEVEAVANEAIQTESDVAKALRQRYEKNTAQTKTVAEVLKERYLPLDQRDNTLLRGI</sequence>
<keyword evidence="5" id="KW-0812">Transmembrane</keyword>
<dbReference type="OrthoDB" id="4037694at2759"/>
<evidence type="ECO:0000256" key="8">
    <source>
        <dbReference type="ARBA" id="ARBA00023136"/>
    </source>
</evidence>
<protein>
    <recommendedName>
        <fullName evidence="4 11">MICOS complex subunit MIC12</fullName>
    </recommendedName>
    <alternativeName>
        <fullName evidence="10 11">Altered inheritance of mitochondria protein 5, mitochondrial</fullName>
    </alternativeName>
    <alternativeName>
        <fullName evidence="9 11">Found in mitochondrial proteome protein 51</fullName>
    </alternativeName>
</protein>
<accession>A0A084GD26</accession>
<evidence type="ECO:0000256" key="1">
    <source>
        <dbReference type="ARBA" id="ARBA00002689"/>
    </source>
</evidence>
<name>A0A084GD26_PSEDA</name>
<evidence type="ECO:0000256" key="6">
    <source>
        <dbReference type="ARBA" id="ARBA00022989"/>
    </source>
</evidence>
<comment type="subcellular location">
    <subcellularLocation>
        <location evidence="2">Membrane</location>
    </subcellularLocation>
    <subcellularLocation>
        <location evidence="11">Mitochondrion inner membrane</location>
        <topology evidence="11">Single-pass membrane protein</topology>
    </subcellularLocation>
</comment>
<evidence type="ECO:0000313" key="14">
    <source>
        <dbReference type="Proteomes" id="UP000028545"/>
    </source>
</evidence>
<evidence type="ECO:0000256" key="2">
    <source>
        <dbReference type="ARBA" id="ARBA00004370"/>
    </source>
</evidence>
<dbReference type="Pfam" id="PF17050">
    <property type="entry name" value="AIM5"/>
    <property type="match status" value="1"/>
</dbReference>
<proteinExistence type="inferred from homology"/>
<keyword evidence="8" id="KW-0472">Membrane</keyword>
<dbReference type="KEGG" id="sapo:SAPIO_CDS2710"/>
<gene>
    <name evidence="13" type="ORF">SAPIO_CDS2710</name>
</gene>
<keyword evidence="7 11" id="KW-0496">Mitochondrion</keyword>
<comment type="subunit">
    <text evidence="11">Component of the mitochondrial contact site and cristae organizing system (MICOS) complex.</text>
</comment>
<dbReference type="EMBL" id="JOWA01000086">
    <property type="protein sequence ID" value="KEZ45238.1"/>
    <property type="molecule type" value="Genomic_DNA"/>
</dbReference>
<feature type="chain" id="PRO_5001775712" description="MICOS complex subunit MIC12" evidence="12">
    <location>
        <begin position="19"/>
        <end position="215"/>
    </location>
</feature>
<keyword evidence="14" id="KW-1185">Reference proteome</keyword>
<feature type="signal peptide" evidence="12">
    <location>
        <begin position="1"/>
        <end position="18"/>
    </location>
</feature>
<evidence type="ECO:0000256" key="12">
    <source>
        <dbReference type="SAM" id="SignalP"/>
    </source>
</evidence>
<keyword evidence="6" id="KW-1133">Transmembrane helix</keyword>
<organism evidence="13 14">
    <name type="scientific">Pseudallescheria apiosperma</name>
    <name type="common">Scedosporium apiospermum</name>
    <dbReference type="NCBI Taxonomy" id="563466"/>
    <lineage>
        <taxon>Eukaryota</taxon>
        <taxon>Fungi</taxon>
        <taxon>Dikarya</taxon>
        <taxon>Ascomycota</taxon>
        <taxon>Pezizomycotina</taxon>
        <taxon>Sordariomycetes</taxon>
        <taxon>Hypocreomycetidae</taxon>
        <taxon>Microascales</taxon>
        <taxon>Microascaceae</taxon>
        <taxon>Scedosporium</taxon>
    </lineage>
</organism>
<dbReference type="AlphaFoldDB" id="A0A084GD26"/>
<evidence type="ECO:0000256" key="3">
    <source>
        <dbReference type="ARBA" id="ARBA00009188"/>
    </source>
</evidence>
<comment type="function">
    <text evidence="1 11">Component of the MICOS complex, a large protein complex of the mitochondrial inner membrane that plays crucial roles in the maintenance of crista junctions, inner membrane architecture, and formation of contact sites to the outer membrane.</text>
</comment>
<dbReference type="GO" id="GO:0042407">
    <property type="term" value="P:cristae formation"/>
    <property type="evidence" value="ECO:0007669"/>
    <property type="project" value="InterPro"/>
</dbReference>
<evidence type="ECO:0000256" key="4">
    <source>
        <dbReference type="ARBA" id="ARBA00018170"/>
    </source>
</evidence>
<dbReference type="HOGENOM" id="CLU_056216_1_0_1"/>
<evidence type="ECO:0000256" key="10">
    <source>
        <dbReference type="ARBA" id="ARBA00032985"/>
    </source>
</evidence>
<evidence type="ECO:0000256" key="9">
    <source>
        <dbReference type="ARBA" id="ARBA00032159"/>
    </source>
</evidence>
<keyword evidence="11" id="KW-0999">Mitochondrion inner membrane</keyword>
<reference evidence="13 14" key="1">
    <citation type="journal article" date="2014" name="Genome Announc.">
        <title>Draft genome sequence of the pathogenic fungus Scedosporium apiospermum.</title>
        <authorList>
            <person name="Vandeputte P."/>
            <person name="Ghamrawi S."/>
            <person name="Rechenmann M."/>
            <person name="Iltis A."/>
            <person name="Giraud S."/>
            <person name="Fleury M."/>
            <person name="Thornton C."/>
            <person name="Delhaes L."/>
            <person name="Meyer W."/>
            <person name="Papon N."/>
            <person name="Bouchara J.P."/>
        </authorList>
    </citation>
    <scope>NUCLEOTIDE SEQUENCE [LARGE SCALE GENOMIC DNA]</scope>
    <source>
        <strain evidence="13 14">IHEM 14462</strain>
    </source>
</reference>
<evidence type="ECO:0000256" key="7">
    <source>
        <dbReference type="ARBA" id="ARBA00023128"/>
    </source>
</evidence>
<evidence type="ECO:0000313" key="13">
    <source>
        <dbReference type="EMBL" id="KEZ45238.1"/>
    </source>
</evidence>
<dbReference type="GO" id="GO:0044284">
    <property type="term" value="C:mitochondrial crista junction"/>
    <property type="evidence" value="ECO:0007669"/>
    <property type="project" value="InterPro"/>
</dbReference>
<keyword evidence="12" id="KW-0732">Signal</keyword>
<evidence type="ECO:0000256" key="11">
    <source>
        <dbReference type="RuleBase" id="RU363010"/>
    </source>
</evidence>
<comment type="caution">
    <text evidence="13">The sequence shown here is derived from an EMBL/GenBank/DDBJ whole genome shotgun (WGS) entry which is preliminary data.</text>
</comment>
<dbReference type="InterPro" id="IPR031463">
    <property type="entry name" value="Mic12"/>
</dbReference>
<dbReference type="GeneID" id="27721782"/>
<dbReference type="RefSeq" id="XP_016645037.1">
    <property type="nucleotide sequence ID" value="XM_016785661.1"/>
</dbReference>
<dbReference type="VEuPathDB" id="FungiDB:SAPIO_CDS2710"/>